<gene>
    <name evidence="2" type="ORF">R3P38DRAFT_695057</name>
</gene>
<evidence type="ECO:0000256" key="1">
    <source>
        <dbReference type="SAM" id="Phobius"/>
    </source>
</evidence>
<dbReference type="EMBL" id="JAWWNJ010000002">
    <property type="protein sequence ID" value="KAK7062369.1"/>
    <property type="molecule type" value="Genomic_DNA"/>
</dbReference>
<evidence type="ECO:0000313" key="2">
    <source>
        <dbReference type="EMBL" id="KAK7062369.1"/>
    </source>
</evidence>
<dbReference type="Proteomes" id="UP001362999">
    <property type="component" value="Unassembled WGS sequence"/>
</dbReference>
<feature type="transmembrane region" description="Helical" evidence="1">
    <location>
        <begin position="52"/>
        <end position="77"/>
    </location>
</feature>
<accession>A0AAW0EDA3</accession>
<proteinExistence type="predicted"/>
<name>A0AAW0EDA3_9AGAR</name>
<comment type="caution">
    <text evidence="2">The sequence shown here is derived from an EMBL/GenBank/DDBJ whole genome shotgun (WGS) entry which is preliminary data.</text>
</comment>
<protein>
    <submittedName>
        <fullName evidence="2">Uncharacterized protein</fullName>
    </submittedName>
</protein>
<reference evidence="2 3" key="1">
    <citation type="journal article" date="2024" name="J Genomics">
        <title>Draft genome sequencing and assembly of Favolaschia claudopus CIRM-BRFM 2984 isolated from oak limbs.</title>
        <authorList>
            <person name="Navarro D."/>
            <person name="Drula E."/>
            <person name="Chaduli D."/>
            <person name="Cazenave R."/>
            <person name="Ahrendt S."/>
            <person name="Wang J."/>
            <person name="Lipzen A."/>
            <person name="Daum C."/>
            <person name="Barry K."/>
            <person name="Grigoriev I.V."/>
            <person name="Favel A."/>
            <person name="Rosso M.N."/>
            <person name="Martin F."/>
        </authorList>
    </citation>
    <scope>NUCLEOTIDE SEQUENCE [LARGE SCALE GENOMIC DNA]</scope>
    <source>
        <strain evidence="2 3">CIRM-BRFM 2984</strain>
    </source>
</reference>
<feature type="transmembrane region" description="Helical" evidence="1">
    <location>
        <begin position="152"/>
        <end position="173"/>
    </location>
</feature>
<dbReference type="AlphaFoldDB" id="A0AAW0EDA3"/>
<sequence>MPSVAKSASLVITLTGGLVNSFLTLQLAGSWSAIRALDAESELDAWKFDGLRVLWALLALYLLAAAFISFVGFFGVLRNKPPHVRLYRDCASADLAFAAFLTVLAGLAARAPARAFCEHPDLAPLIAVLLVYFQPTGSNPDEACERTLEHTAIVALAALVTLTVVRLHFLLAVSTHYSAMTRPRSGGVEGQEQRSVIRLLPLPRGVQPGDVVYAPVHCPSAANSVLGAEAEVWVRAPSAPAYVIVQAASPSVSPAASPAVPAYAPAYVQAPPQTPTQHGQEVELDAGLLSARVVNTKREWI</sequence>
<evidence type="ECO:0000313" key="3">
    <source>
        <dbReference type="Proteomes" id="UP001362999"/>
    </source>
</evidence>
<keyword evidence="3" id="KW-1185">Reference proteome</keyword>
<keyword evidence="1" id="KW-0812">Transmembrane</keyword>
<keyword evidence="1" id="KW-1133">Transmembrane helix</keyword>
<feature type="transmembrane region" description="Helical" evidence="1">
    <location>
        <begin position="89"/>
        <end position="109"/>
    </location>
</feature>
<organism evidence="2 3">
    <name type="scientific">Favolaschia claudopus</name>
    <dbReference type="NCBI Taxonomy" id="2862362"/>
    <lineage>
        <taxon>Eukaryota</taxon>
        <taxon>Fungi</taxon>
        <taxon>Dikarya</taxon>
        <taxon>Basidiomycota</taxon>
        <taxon>Agaricomycotina</taxon>
        <taxon>Agaricomycetes</taxon>
        <taxon>Agaricomycetidae</taxon>
        <taxon>Agaricales</taxon>
        <taxon>Marasmiineae</taxon>
        <taxon>Mycenaceae</taxon>
        <taxon>Favolaschia</taxon>
    </lineage>
</organism>
<keyword evidence="1" id="KW-0472">Membrane</keyword>